<gene>
    <name evidence="1" type="ORF">CCMSSC00406_0003140</name>
</gene>
<dbReference type="EMBL" id="WQMT02000002">
    <property type="protein sequence ID" value="KAG9226261.1"/>
    <property type="molecule type" value="Genomic_DNA"/>
</dbReference>
<evidence type="ECO:0000313" key="2">
    <source>
        <dbReference type="Proteomes" id="UP000824881"/>
    </source>
</evidence>
<protein>
    <submittedName>
        <fullName evidence="1">Uncharacterized protein</fullName>
    </submittedName>
</protein>
<accession>A0ACB7J8G0</accession>
<dbReference type="Proteomes" id="UP000824881">
    <property type="component" value="Unassembled WGS sequence"/>
</dbReference>
<sequence>MSLSSVLIKPAGAAKLDSELDALFQSSSASIPKVVTPVASKSPRSPLPAGEEPSKKRTKSEAPSSQRKKAKLQHADPAVGTSVPPTDQEKGKGKAKKVKIVLPEEAEEVAEVPVRGEQDVSDASSDEAAAPPVHESLRKGKKKTKTARQVIHVPPEETPTKRNMRTIFIGNLPLAVAQKKLHRKELQRHILSVVPSAHVESIRFRSIPFQTPTTKLPDDDSKPSSSTPKKAPSDSKQPRDHTKDRTTAWRDRQDDEELQKDQKKFITPEQKKKIAFINNDFHSTADTMNAYLVFAHPIPAESRSSSLPALPPCMDPYEAALLAAKEADGTTFMERIIRVDVAEKSSSSSLRETMGDPRLSIFVGNLDFASTEQDLRVYFEGVVATERGPPPESDKESTWVTRVRIVRDKDTQLGKGFAYVQFIDRECVDELLSMEEGKLRFAKRKLRVQRCKVLPNKSNPSSSSNEKGVKGNRPKPEPIVIPKGDPSLGDRIATLSKDERKKVKASSTDRVARRLAKKKARNALSVGGVKVVTKDRSRVRKPMKNGATDDKDKKRKGRIRSDNALAKRNAKK</sequence>
<comment type="caution">
    <text evidence="1">The sequence shown here is derived from an EMBL/GenBank/DDBJ whole genome shotgun (WGS) entry which is preliminary data.</text>
</comment>
<keyword evidence="2" id="KW-1185">Reference proteome</keyword>
<evidence type="ECO:0000313" key="1">
    <source>
        <dbReference type="EMBL" id="KAG9226261.1"/>
    </source>
</evidence>
<organism evidence="1 2">
    <name type="scientific">Pleurotus cornucopiae</name>
    <name type="common">Cornucopia mushroom</name>
    <dbReference type="NCBI Taxonomy" id="5321"/>
    <lineage>
        <taxon>Eukaryota</taxon>
        <taxon>Fungi</taxon>
        <taxon>Dikarya</taxon>
        <taxon>Basidiomycota</taxon>
        <taxon>Agaricomycotina</taxon>
        <taxon>Agaricomycetes</taxon>
        <taxon>Agaricomycetidae</taxon>
        <taxon>Agaricales</taxon>
        <taxon>Pleurotineae</taxon>
        <taxon>Pleurotaceae</taxon>
        <taxon>Pleurotus</taxon>
    </lineage>
</organism>
<proteinExistence type="predicted"/>
<reference evidence="1 2" key="1">
    <citation type="journal article" date="2021" name="Appl. Environ. Microbiol.">
        <title>Genetic linkage and physical mapping for an oyster mushroom Pleurotus cornucopiae and QTL analysis for the trait cap color.</title>
        <authorList>
            <person name="Zhang Y."/>
            <person name="Gao W."/>
            <person name="Sonnenberg A."/>
            <person name="Chen Q."/>
            <person name="Zhang J."/>
            <person name="Huang C."/>
        </authorList>
    </citation>
    <scope>NUCLEOTIDE SEQUENCE [LARGE SCALE GENOMIC DNA]</scope>
    <source>
        <strain evidence="1">CCMSSC00406</strain>
    </source>
</reference>
<name>A0ACB7J8G0_PLECO</name>